<gene>
    <name evidence="4" type="ORF">F3Y22_tig00111273pilonHSYRG00202</name>
</gene>
<keyword evidence="2" id="KW-0472">Membrane</keyword>
<dbReference type="PANTHER" id="PTHR31132">
    <property type="entry name" value="N-LYSINE METHYLTRANSFERASE"/>
    <property type="match status" value="1"/>
</dbReference>
<name>A0A6A2YS62_HIBSY</name>
<accession>A0A6A2YS62</accession>
<feature type="transmembrane region" description="Helical" evidence="2">
    <location>
        <begin position="201"/>
        <end position="220"/>
    </location>
</feature>
<keyword evidence="1" id="KW-0175">Coiled coil</keyword>
<protein>
    <submittedName>
        <fullName evidence="4">Pentatricopeptide repeat-containing protein</fullName>
    </submittedName>
</protein>
<keyword evidence="2" id="KW-0812">Transmembrane</keyword>
<dbReference type="AlphaFoldDB" id="A0A6A2YS62"/>
<keyword evidence="2" id="KW-1133">Transmembrane helix</keyword>
<keyword evidence="5" id="KW-1185">Reference proteome</keyword>
<feature type="coiled-coil region" evidence="1">
    <location>
        <begin position="162"/>
        <end position="196"/>
    </location>
</feature>
<dbReference type="PANTHER" id="PTHR31132:SF13">
    <property type="entry name" value="N-LYSINE METHYLTRANSFERASE"/>
    <property type="match status" value="1"/>
</dbReference>
<evidence type="ECO:0000313" key="5">
    <source>
        <dbReference type="Proteomes" id="UP000436088"/>
    </source>
</evidence>
<feature type="domain" description="DUF4057" evidence="3">
    <location>
        <begin position="32"/>
        <end position="108"/>
    </location>
</feature>
<comment type="caution">
    <text evidence="4">The sequence shown here is derived from an EMBL/GenBank/DDBJ whole genome shotgun (WGS) entry which is preliminary data.</text>
</comment>
<dbReference type="Proteomes" id="UP000436088">
    <property type="component" value="Unassembled WGS sequence"/>
</dbReference>
<organism evidence="4 5">
    <name type="scientific">Hibiscus syriacus</name>
    <name type="common">Rose of Sharon</name>
    <dbReference type="NCBI Taxonomy" id="106335"/>
    <lineage>
        <taxon>Eukaryota</taxon>
        <taxon>Viridiplantae</taxon>
        <taxon>Streptophyta</taxon>
        <taxon>Embryophyta</taxon>
        <taxon>Tracheophyta</taxon>
        <taxon>Spermatophyta</taxon>
        <taxon>Magnoliopsida</taxon>
        <taxon>eudicotyledons</taxon>
        <taxon>Gunneridae</taxon>
        <taxon>Pentapetalae</taxon>
        <taxon>rosids</taxon>
        <taxon>malvids</taxon>
        <taxon>Malvales</taxon>
        <taxon>Malvaceae</taxon>
        <taxon>Malvoideae</taxon>
        <taxon>Hibiscus</taxon>
    </lineage>
</organism>
<dbReference type="EMBL" id="VEPZ02001289">
    <property type="protein sequence ID" value="KAE8682196.1"/>
    <property type="molecule type" value="Genomic_DNA"/>
</dbReference>
<proteinExistence type="predicted"/>
<evidence type="ECO:0000313" key="4">
    <source>
        <dbReference type="EMBL" id="KAE8682196.1"/>
    </source>
</evidence>
<evidence type="ECO:0000259" key="3">
    <source>
        <dbReference type="Pfam" id="PF13266"/>
    </source>
</evidence>
<dbReference type="Pfam" id="PF13266">
    <property type="entry name" value="DUF4057"/>
    <property type="match status" value="1"/>
</dbReference>
<sequence length="225" mass="24946">MNHIPCFAESSINRLNAFLCFNYAIPAGGGIEDAAVKTAKRIHNQKFAELSGNDIFKGDVPPGSAETPTSAAKLREMSSSNIFADEKVQSRDYLGSVRKPTGGETRIALVYFLRSNPKKRMEGTEGETIDGAPRLQIAVRCAKAAFLLSSLKSYSNSVLRSAENDELEKEKMTREIENLRVALVKERLKIKQIKQRGSMELTLQVIFVTLISCFVIKLALDIFLD</sequence>
<dbReference type="InterPro" id="IPR025131">
    <property type="entry name" value="DUF4057"/>
</dbReference>
<evidence type="ECO:0000256" key="2">
    <source>
        <dbReference type="SAM" id="Phobius"/>
    </source>
</evidence>
<evidence type="ECO:0000256" key="1">
    <source>
        <dbReference type="SAM" id="Coils"/>
    </source>
</evidence>
<reference evidence="4" key="1">
    <citation type="submission" date="2019-09" db="EMBL/GenBank/DDBJ databases">
        <title>Draft genome information of white flower Hibiscus syriacus.</title>
        <authorList>
            <person name="Kim Y.-M."/>
        </authorList>
    </citation>
    <scope>NUCLEOTIDE SEQUENCE [LARGE SCALE GENOMIC DNA]</scope>
    <source>
        <strain evidence="4">YM2019G1</strain>
    </source>
</reference>